<dbReference type="AlphaFoldDB" id="A0A0E3UV22"/>
<dbReference type="Pfam" id="PF14492">
    <property type="entry name" value="EFG_III"/>
    <property type="match status" value="1"/>
</dbReference>
<dbReference type="InterPro" id="IPR000640">
    <property type="entry name" value="EFG_V-like"/>
</dbReference>
<dbReference type="SUPFAM" id="SSF50447">
    <property type="entry name" value="Translation proteins"/>
    <property type="match status" value="1"/>
</dbReference>
<dbReference type="PATRIC" id="fig|1069640.6.peg.1072"/>
<dbReference type="FunFam" id="3.30.230.10:FF:000003">
    <property type="entry name" value="Elongation factor G"/>
    <property type="match status" value="1"/>
</dbReference>
<dbReference type="SUPFAM" id="SSF54211">
    <property type="entry name" value="Ribosomal protein S5 domain 2-like"/>
    <property type="match status" value="1"/>
</dbReference>
<dbReference type="Proteomes" id="UP000033103">
    <property type="component" value="Chromosome"/>
</dbReference>
<dbReference type="PANTHER" id="PTHR43261:SF6">
    <property type="entry name" value="ELONGATION FACTOR G-LIKE PROTEIN"/>
    <property type="match status" value="1"/>
</dbReference>
<dbReference type="Pfam" id="PF00679">
    <property type="entry name" value="EFG_C"/>
    <property type="match status" value="1"/>
</dbReference>
<dbReference type="SMART" id="SM00889">
    <property type="entry name" value="EFG_IV"/>
    <property type="match status" value="1"/>
</dbReference>
<dbReference type="OrthoDB" id="9804431at2"/>
<keyword evidence="5" id="KW-1185">Reference proteome</keyword>
<keyword evidence="1" id="KW-0547">Nucleotide-binding</keyword>
<organism evidence="4 5">
    <name type="scientific">Sneathia vaginalis</name>
    <dbReference type="NCBI Taxonomy" id="187101"/>
    <lineage>
        <taxon>Bacteria</taxon>
        <taxon>Fusobacteriati</taxon>
        <taxon>Fusobacteriota</taxon>
        <taxon>Fusobacteriia</taxon>
        <taxon>Fusobacteriales</taxon>
        <taxon>Leptotrichiaceae</taxon>
        <taxon>Sneathia</taxon>
    </lineage>
</organism>
<dbReference type="GO" id="GO:0032790">
    <property type="term" value="P:ribosome disassembly"/>
    <property type="evidence" value="ECO:0007669"/>
    <property type="project" value="TreeGrafter"/>
</dbReference>
<dbReference type="SUPFAM" id="SSF54980">
    <property type="entry name" value="EF-G C-terminal domain-like"/>
    <property type="match status" value="2"/>
</dbReference>
<dbReference type="InterPro" id="IPR020568">
    <property type="entry name" value="Ribosomal_Su5_D2-typ_SF"/>
</dbReference>
<dbReference type="SMART" id="SM00838">
    <property type="entry name" value="EFG_C"/>
    <property type="match status" value="1"/>
</dbReference>
<keyword evidence="4" id="KW-0251">Elongation factor</keyword>
<dbReference type="EMBL" id="CP011280">
    <property type="protein sequence ID" value="AKC95913.1"/>
    <property type="molecule type" value="Genomic_DNA"/>
</dbReference>
<dbReference type="Pfam" id="PF03764">
    <property type="entry name" value="EFG_IV"/>
    <property type="match status" value="1"/>
</dbReference>
<dbReference type="InterPro" id="IPR047872">
    <property type="entry name" value="EFG_IV"/>
</dbReference>
<dbReference type="FunFam" id="3.30.70.240:FF:000001">
    <property type="entry name" value="Elongation factor G"/>
    <property type="match status" value="1"/>
</dbReference>
<dbReference type="PRINTS" id="PR00315">
    <property type="entry name" value="ELONGATNFCT"/>
</dbReference>
<dbReference type="GO" id="GO:0003924">
    <property type="term" value="F:GTPase activity"/>
    <property type="evidence" value="ECO:0007669"/>
    <property type="project" value="InterPro"/>
</dbReference>
<dbReference type="GO" id="GO:0003746">
    <property type="term" value="F:translation elongation factor activity"/>
    <property type="evidence" value="ECO:0007669"/>
    <property type="project" value="UniProtKB-KW"/>
</dbReference>
<evidence type="ECO:0000256" key="2">
    <source>
        <dbReference type="ARBA" id="ARBA00023134"/>
    </source>
</evidence>
<sequence length="660" mass="74013">MRIYDIKNIRNIAVLGQTGAGKSNFIESLEYTVGLVDKISNPNDIFKMTNTTMLNTMEYQNIKYNFLDIPGYSDFVGEVKSGLAAAAGAIIVVDATTDVSIGTELAFEAVDEKKLPKIIFINKIDSEKADFDKIIRELKQKFGKRIAPFHIPWGTGKDFKGHINVVDLYARIYDGKSCNDAPMPKDIYYTEIRDMLLEAVAETSEELMDKYFAGEEFTTEQMHEGLRKGVLDGTLVPVICGSSYKNIGLHTTFNMIREYMPSPIDNVSVKSHVKDFSAQIFKTVIDPFLGVLSYAKVVSGEIKSDTEVYNINKKETEKIGKIYTWVHDNLVELPKAIVGDIVVFTKLLYTKNSDTLSTNPNMEPIPAIEFPKEQMLIAIVPEKKADEEKISNALHKLRDEDSSFYWRRDQETGQTVLGVQGEIHANRIIEKLLKRYGVKVIVTELKVPYRETIKGTSDVQGKYKKQSGGHGQYGDVKIRFSHTKEHFEFSEEIVGGAVPKSYIPAVEKGLIEAMKEGVLAGYPVTGIKAVLYDGSYHEVDSSEMAFKVAASLAFKKGMQEANPVLLEPIMQLSITIPEDYVGDIMGDISKRRGKVLGMESLYNGKQTLKAVAPMAETFKYINDLKSMTQGKGKFEMVFLNYEEVPQEIAVKIIEKKRANQ</sequence>
<feature type="domain" description="Tr-type G" evidence="3">
    <location>
        <begin position="7"/>
        <end position="264"/>
    </location>
</feature>
<dbReference type="KEGG" id="sns:VC03_05405"/>
<dbReference type="InterPro" id="IPR005517">
    <property type="entry name" value="Transl_elong_EFG/EF2_IV"/>
</dbReference>
<dbReference type="InterPro" id="IPR014721">
    <property type="entry name" value="Ribsml_uS5_D2-typ_fold_subgr"/>
</dbReference>
<dbReference type="HOGENOM" id="CLU_002794_4_1_0"/>
<dbReference type="CDD" id="cd03713">
    <property type="entry name" value="EFG_mtEFG_C"/>
    <property type="match status" value="1"/>
</dbReference>
<dbReference type="InterPro" id="IPR053905">
    <property type="entry name" value="EF-G-like_DII"/>
</dbReference>
<dbReference type="InterPro" id="IPR000795">
    <property type="entry name" value="T_Tr_GTP-bd_dom"/>
</dbReference>
<dbReference type="NCBIfam" id="NF009381">
    <property type="entry name" value="PRK12740.1-5"/>
    <property type="match status" value="1"/>
</dbReference>
<dbReference type="InterPro" id="IPR035649">
    <property type="entry name" value="EFG_V"/>
</dbReference>
<name>A0A0E3UV22_9FUSO</name>
<evidence type="ECO:0000313" key="5">
    <source>
        <dbReference type="Proteomes" id="UP000033103"/>
    </source>
</evidence>
<proteinExistence type="predicted"/>
<keyword evidence="2" id="KW-0342">GTP-binding</keyword>
<dbReference type="PROSITE" id="PS51722">
    <property type="entry name" value="G_TR_2"/>
    <property type="match status" value="1"/>
</dbReference>
<dbReference type="Gene3D" id="3.30.70.240">
    <property type="match status" value="1"/>
</dbReference>
<reference evidence="4 5" key="1">
    <citation type="journal article" date="2012" name="BMC Genomics">
        <title>Genomic sequence analysis and characterization of Sneathia amnii sp. nov.</title>
        <authorList>
            <consortium name="Vaginal Microbiome Consortium (additional members)"/>
            <person name="Harwich M.D.Jr."/>
            <person name="Serrano M.G."/>
            <person name="Fettweis J.M."/>
            <person name="Alves J.M."/>
            <person name="Reimers M.A."/>
            <person name="Buck G.A."/>
            <person name="Jefferson K.K."/>
        </authorList>
    </citation>
    <scope>NUCLEOTIDE SEQUENCE [LARGE SCALE GENOMIC DNA]</scope>
    <source>
        <strain evidence="4 5">SN35</strain>
    </source>
</reference>
<dbReference type="InterPro" id="IPR027417">
    <property type="entry name" value="P-loop_NTPase"/>
</dbReference>
<evidence type="ECO:0000259" key="3">
    <source>
        <dbReference type="PROSITE" id="PS51722"/>
    </source>
</evidence>
<dbReference type="InterPro" id="IPR009000">
    <property type="entry name" value="Transl_B-barrel_sf"/>
</dbReference>
<dbReference type="InterPro" id="IPR005225">
    <property type="entry name" value="Small_GTP-bd"/>
</dbReference>
<dbReference type="InterPro" id="IPR035647">
    <property type="entry name" value="EFG_III/V"/>
</dbReference>
<dbReference type="Pfam" id="PF22042">
    <property type="entry name" value="EF-G_D2"/>
    <property type="match status" value="1"/>
</dbReference>
<dbReference type="RefSeq" id="WP_046329017.1">
    <property type="nucleotide sequence ID" value="NZ_CP011280.1"/>
</dbReference>
<dbReference type="InterPro" id="IPR041095">
    <property type="entry name" value="EFG_II"/>
</dbReference>
<dbReference type="GO" id="GO:0005525">
    <property type="term" value="F:GTP binding"/>
    <property type="evidence" value="ECO:0007669"/>
    <property type="project" value="UniProtKB-KW"/>
</dbReference>
<dbReference type="Gene3D" id="2.40.30.10">
    <property type="entry name" value="Translation factors"/>
    <property type="match status" value="1"/>
</dbReference>
<dbReference type="Gene3D" id="3.30.230.10">
    <property type="match status" value="1"/>
</dbReference>
<dbReference type="Gene3D" id="3.30.70.870">
    <property type="entry name" value="Elongation Factor G (Translational Gtpase), domain 3"/>
    <property type="match status" value="1"/>
</dbReference>
<keyword evidence="4" id="KW-0648">Protein biosynthesis</keyword>
<dbReference type="Gene3D" id="3.40.50.300">
    <property type="entry name" value="P-loop containing nucleotide triphosphate hydrolases"/>
    <property type="match status" value="1"/>
</dbReference>
<gene>
    <name evidence="4" type="primary">fusA</name>
    <name evidence="4" type="ORF">VC03_05405</name>
</gene>
<dbReference type="Pfam" id="PF00009">
    <property type="entry name" value="GTP_EFTU"/>
    <property type="match status" value="1"/>
</dbReference>
<evidence type="ECO:0000256" key="1">
    <source>
        <dbReference type="ARBA" id="ARBA00022741"/>
    </source>
</evidence>
<evidence type="ECO:0000313" key="4">
    <source>
        <dbReference type="EMBL" id="AKC95913.1"/>
    </source>
</evidence>
<dbReference type="NCBIfam" id="TIGR00231">
    <property type="entry name" value="small_GTP"/>
    <property type="match status" value="1"/>
</dbReference>
<dbReference type="STRING" id="187101.VC03_05405"/>
<protein>
    <submittedName>
        <fullName evidence="4">Elongation factor G</fullName>
    </submittedName>
</protein>
<dbReference type="PANTHER" id="PTHR43261">
    <property type="entry name" value="TRANSLATION ELONGATION FACTOR G-RELATED"/>
    <property type="match status" value="1"/>
</dbReference>
<dbReference type="SUPFAM" id="SSF52540">
    <property type="entry name" value="P-loop containing nucleoside triphosphate hydrolases"/>
    <property type="match status" value="1"/>
</dbReference>
<dbReference type="CDD" id="cd01434">
    <property type="entry name" value="EFG_mtEFG1_IV"/>
    <property type="match status" value="1"/>
</dbReference>
<accession>A0A0E3UV22</accession>